<evidence type="ECO:0000313" key="2">
    <source>
        <dbReference type="EMBL" id="WOK95815.1"/>
    </source>
</evidence>
<accession>A0AAQ3Q421</accession>
<proteinExistence type="predicted"/>
<reference evidence="2 3" key="1">
    <citation type="submission" date="2023-10" db="EMBL/GenBank/DDBJ databases">
        <title>Chromosome-scale genome assembly provides insights into flower coloration mechanisms of Canna indica.</title>
        <authorList>
            <person name="Li C."/>
        </authorList>
    </citation>
    <scope>NUCLEOTIDE SEQUENCE [LARGE SCALE GENOMIC DNA]</scope>
    <source>
        <tissue evidence="2">Flower</tissue>
    </source>
</reference>
<dbReference type="AlphaFoldDB" id="A0AAQ3Q421"/>
<keyword evidence="3" id="KW-1185">Reference proteome</keyword>
<dbReference type="EMBL" id="CP136890">
    <property type="protein sequence ID" value="WOK95815.1"/>
    <property type="molecule type" value="Genomic_DNA"/>
</dbReference>
<feature type="region of interest" description="Disordered" evidence="1">
    <location>
        <begin position="154"/>
        <end position="181"/>
    </location>
</feature>
<gene>
    <name evidence="2" type="ORF">Cni_G04522</name>
</gene>
<evidence type="ECO:0000256" key="1">
    <source>
        <dbReference type="SAM" id="MobiDB-lite"/>
    </source>
</evidence>
<evidence type="ECO:0000313" key="3">
    <source>
        <dbReference type="Proteomes" id="UP001327560"/>
    </source>
</evidence>
<protein>
    <submittedName>
        <fullName evidence="2">Uncharacterized protein</fullName>
    </submittedName>
</protein>
<organism evidence="2 3">
    <name type="scientific">Canna indica</name>
    <name type="common">Indian-shot</name>
    <dbReference type="NCBI Taxonomy" id="4628"/>
    <lineage>
        <taxon>Eukaryota</taxon>
        <taxon>Viridiplantae</taxon>
        <taxon>Streptophyta</taxon>
        <taxon>Embryophyta</taxon>
        <taxon>Tracheophyta</taxon>
        <taxon>Spermatophyta</taxon>
        <taxon>Magnoliopsida</taxon>
        <taxon>Liliopsida</taxon>
        <taxon>Zingiberales</taxon>
        <taxon>Cannaceae</taxon>
        <taxon>Canna</taxon>
    </lineage>
</organism>
<dbReference type="Proteomes" id="UP001327560">
    <property type="component" value="Chromosome 1"/>
</dbReference>
<sequence>MARCRKRRRHCQVLNALQRAYGGPVRTLEVTIVSLLPPPPSSPAQCSCSGRGCLGCGSSAYLLRKDDPIDYRVLLTWAFCVVSRDAPPPPKLFTGDIPHTLYGYPTVPSVPMVARARQYRLLFGWSAKKKHYDIRDLDQNSVCFTVYPNKQALPKNKQKRKRDSINERSNMGSAAVPGPNTSFMIVSSESESLVSKANKKQRISKDPKRAIDRKKDLKLDGEELNMRILSEDRFQNTSLNDRLAPDSVLKPHYEETPLLKLKYPCTKDQYSNGGSLRMDYCSNSSGDCLSKKLRKHGRPFRWQRQRKKKARKENISGGRDMEISKMEFLDFDCNSCLPLQLSGTITSSASTEVGITNDSIFY</sequence>
<name>A0AAQ3Q421_9LILI</name>